<name>A0A498KV80_9EURY</name>
<gene>
    <name evidence="1" type="ORF">EAF64_09155</name>
</gene>
<sequence>MSDFDLDLQAVEDRMDDDERGGSRIVLGILDGSTPDEEWIAEVDGGAVLVLDVEGNVNELAAGFARDITEMGGELMRFRDFLLVTPPGVVIDTERL</sequence>
<dbReference type="OrthoDB" id="311695at2157"/>
<proteinExistence type="predicted"/>
<evidence type="ECO:0000313" key="1">
    <source>
        <dbReference type="EMBL" id="RXK49087.1"/>
    </source>
</evidence>
<protein>
    <submittedName>
        <fullName evidence="1">Uncharacterized protein</fullName>
    </submittedName>
</protein>
<evidence type="ECO:0000313" key="2">
    <source>
        <dbReference type="Proteomes" id="UP000289691"/>
    </source>
</evidence>
<dbReference type="InterPro" id="IPR043931">
    <property type="entry name" value="DUF5779"/>
</dbReference>
<reference evidence="1 2" key="1">
    <citation type="submission" date="2019-01" db="EMBL/GenBank/DDBJ databases">
        <title>Halorientalis sp. F13-25 a new haloarchaeum isolated from hypersaline water.</title>
        <authorList>
            <person name="Ana D.-V."/>
            <person name="Cristina S.-P."/>
            <person name="Antonio V."/>
        </authorList>
    </citation>
    <scope>NUCLEOTIDE SEQUENCE [LARGE SCALE GENOMIC DNA]</scope>
    <source>
        <strain evidence="1 2">F13-25</strain>
    </source>
</reference>
<comment type="caution">
    <text evidence="1">The sequence shown here is derived from an EMBL/GenBank/DDBJ whole genome shotgun (WGS) entry which is preliminary data.</text>
</comment>
<dbReference type="RefSeq" id="WP_129068684.1">
    <property type="nucleotide sequence ID" value="NZ_RDFA01000003.1"/>
</dbReference>
<organism evidence="1 2">
    <name type="scientific">Halorientalis pallida</name>
    <dbReference type="NCBI Taxonomy" id="2479928"/>
    <lineage>
        <taxon>Archaea</taxon>
        <taxon>Methanobacteriati</taxon>
        <taxon>Methanobacteriota</taxon>
        <taxon>Stenosarchaea group</taxon>
        <taxon>Halobacteria</taxon>
        <taxon>Halobacteriales</taxon>
        <taxon>Haloarculaceae</taxon>
        <taxon>Halorientalis</taxon>
    </lineage>
</organism>
<keyword evidence="2" id="KW-1185">Reference proteome</keyword>
<dbReference type="Proteomes" id="UP000289691">
    <property type="component" value="Unassembled WGS sequence"/>
</dbReference>
<accession>A0A498KV80</accession>
<dbReference type="Pfam" id="PF19091">
    <property type="entry name" value="DUF5779"/>
    <property type="match status" value="1"/>
</dbReference>
<dbReference type="EMBL" id="RDFA01000003">
    <property type="protein sequence ID" value="RXK49087.1"/>
    <property type="molecule type" value="Genomic_DNA"/>
</dbReference>
<dbReference type="AlphaFoldDB" id="A0A498KV80"/>